<name>A0A511V4R0_9BACL</name>
<proteinExistence type="predicted"/>
<dbReference type="InterPro" id="IPR007159">
    <property type="entry name" value="SpoVT-AbrB_dom"/>
</dbReference>
<organism evidence="3 4">
    <name type="scientific">Aneurinibacillus danicus</name>
    <dbReference type="NCBI Taxonomy" id="267746"/>
    <lineage>
        <taxon>Bacteria</taxon>
        <taxon>Bacillati</taxon>
        <taxon>Bacillota</taxon>
        <taxon>Bacilli</taxon>
        <taxon>Bacillales</taxon>
        <taxon>Paenibacillaceae</taxon>
        <taxon>Aneurinibacillus group</taxon>
        <taxon>Aneurinibacillus</taxon>
    </lineage>
</organism>
<dbReference type="Gene3D" id="2.10.260.10">
    <property type="match status" value="1"/>
</dbReference>
<protein>
    <recommendedName>
        <fullName evidence="2">SpoVT-AbrB domain-containing protein</fullName>
    </recommendedName>
</protein>
<dbReference type="OrthoDB" id="9804312at2"/>
<dbReference type="Proteomes" id="UP000321157">
    <property type="component" value="Unassembled WGS sequence"/>
</dbReference>
<feature type="domain" description="SpoVT-AbrB" evidence="2">
    <location>
        <begin position="1"/>
        <end position="46"/>
    </location>
</feature>
<dbReference type="PROSITE" id="PS51740">
    <property type="entry name" value="SPOVT_ABRB"/>
    <property type="match status" value="1"/>
</dbReference>
<dbReference type="SMART" id="SM00966">
    <property type="entry name" value="SpoVT_AbrB"/>
    <property type="match status" value="1"/>
</dbReference>
<dbReference type="SUPFAM" id="SSF89447">
    <property type="entry name" value="AbrB/MazE/MraZ-like"/>
    <property type="match status" value="1"/>
</dbReference>
<keyword evidence="1" id="KW-0238">DNA-binding</keyword>
<dbReference type="AlphaFoldDB" id="A0A511V4R0"/>
<evidence type="ECO:0000313" key="3">
    <source>
        <dbReference type="EMBL" id="GEN32928.1"/>
    </source>
</evidence>
<comment type="caution">
    <text evidence="3">The sequence shown here is derived from an EMBL/GenBank/DDBJ whole genome shotgun (WGS) entry which is preliminary data.</text>
</comment>
<gene>
    <name evidence="3" type="ORF">ADA01nite_03880</name>
</gene>
<dbReference type="NCBIfam" id="TIGR01439">
    <property type="entry name" value="lp_hng_hel_AbrB"/>
    <property type="match status" value="1"/>
</dbReference>
<dbReference type="InterPro" id="IPR037914">
    <property type="entry name" value="SpoVT-AbrB_sf"/>
</dbReference>
<evidence type="ECO:0000256" key="1">
    <source>
        <dbReference type="PROSITE-ProRule" id="PRU01076"/>
    </source>
</evidence>
<dbReference type="RefSeq" id="WP_146808228.1">
    <property type="nucleotide sequence ID" value="NZ_BJXX01000016.1"/>
</dbReference>
<reference evidence="3 4" key="1">
    <citation type="submission" date="2019-07" db="EMBL/GenBank/DDBJ databases">
        <title>Whole genome shotgun sequence of Aneurinibacillus danicus NBRC 102444.</title>
        <authorList>
            <person name="Hosoyama A."/>
            <person name="Uohara A."/>
            <person name="Ohji S."/>
            <person name="Ichikawa N."/>
        </authorList>
    </citation>
    <scope>NUCLEOTIDE SEQUENCE [LARGE SCALE GENOMIC DNA]</scope>
    <source>
        <strain evidence="3 4">NBRC 102444</strain>
    </source>
</reference>
<accession>A0A511V4R0</accession>
<dbReference type="Pfam" id="PF04014">
    <property type="entry name" value="MazE_antitoxin"/>
    <property type="match status" value="1"/>
</dbReference>
<evidence type="ECO:0000313" key="4">
    <source>
        <dbReference type="Proteomes" id="UP000321157"/>
    </source>
</evidence>
<dbReference type="EMBL" id="BJXX01000016">
    <property type="protein sequence ID" value="GEN32928.1"/>
    <property type="molecule type" value="Genomic_DNA"/>
</dbReference>
<evidence type="ECO:0000259" key="2">
    <source>
        <dbReference type="PROSITE" id="PS51740"/>
    </source>
</evidence>
<keyword evidence="4" id="KW-1185">Reference proteome</keyword>
<dbReference type="GO" id="GO:0003677">
    <property type="term" value="F:DNA binding"/>
    <property type="evidence" value="ECO:0007669"/>
    <property type="project" value="UniProtKB-UniRule"/>
</dbReference>
<sequence>MEVSRISSKGQVTIPKAIRNRLHLDDGDHVAFIVENGKVFITKASVVALQDNEESISEDKQ</sequence>